<dbReference type="InterPro" id="IPR052561">
    <property type="entry name" value="ComplexI_Subunit1"/>
</dbReference>
<feature type="transmembrane region" description="Helical" evidence="5">
    <location>
        <begin position="134"/>
        <end position="151"/>
    </location>
</feature>
<feature type="transmembrane region" description="Helical" evidence="5">
    <location>
        <begin position="283"/>
        <end position="302"/>
    </location>
</feature>
<dbReference type="EMBL" id="AP028654">
    <property type="protein sequence ID" value="BEP29440.1"/>
    <property type="molecule type" value="Genomic_DNA"/>
</dbReference>
<comment type="subcellular location">
    <subcellularLocation>
        <location evidence="1">Membrane</location>
        <topology evidence="1">Multi-pass membrane protein</topology>
    </subcellularLocation>
</comment>
<dbReference type="PANTHER" id="PTHR43359:SF1">
    <property type="entry name" value="FORMATE HYDROGENLYASE SUBUNIT 4-RELATED"/>
    <property type="match status" value="1"/>
</dbReference>
<feature type="transmembrane region" description="Helical" evidence="5">
    <location>
        <begin position="171"/>
        <end position="191"/>
    </location>
</feature>
<keyword evidence="7" id="KW-1185">Reference proteome</keyword>
<dbReference type="GO" id="GO:0005886">
    <property type="term" value="C:plasma membrane"/>
    <property type="evidence" value="ECO:0007669"/>
    <property type="project" value="TreeGrafter"/>
</dbReference>
<protein>
    <submittedName>
        <fullName evidence="6">Respiratory chain complex I subunit 1 family protein</fullName>
    </submittedName>
</protein>
<evidence type="ECO:0000256" key="5">
    <source>
        <dbReference type="SAM" id="Phobius"/>
    </source>
</evidence>
<reference evidence="6 7" key="1">
    <citation type="submission" date="2023-08" db="EMBL/GenBank/DDBJ databases">
        <title>Helicovermis profunda gen. nov., sp. nov., a novel mesophilic, fermentative bacterium within the Bacillota from a deep-sea hydrothermal vent chimney.</title>
        <authorList>
            <person name="Miyazaki U."/>
            <person name="Mizutani D."/>
            <person name="Hashimoto Y."/>
            <person name="Tame A."/>
            <person name="Sawayama S."/>
            <person name="Miyazaki J."/>
            <person name="Takai K."/>
            <person name="Nakagawa S."/>
        </authorList>
    </citation>
    <scope>NUCLEOTIDE SEQUENCE [LARGE SCALE GENOMIC DNA]</scope>
    <source>
        <strain evidence="6 7">S502</strain>
    </source>
</reference>
<feature type="transmembrane region" description="Helical" evidence="5">
    <location>
        <begin position="96"/>
        <end position="114"/>
    </location>
</feature>
<evidence type="ECO:0000256" key="4">
    <source>
        <dbReference type="ARBA" id="ARBA00023136"/>
    </source>
</evidence>
<evidence type="ECO:0000256" key="3">
    <source>
        <dbReference type="ARBA" id="ARBA00022989"/>
    </source>
</evidence>
<proteinExistence type="predicted"/>
<feature type="transmembrane region" description="Helical" evidence="5">
    <location>
        <begin position="62"/>
        <end position="84"/>
    </location>
</feature>
<evidence type="ECO:0000256" key="1">
    <source>
        <dbReference type="ARBA" id="ARBA00004141"/>
    </source>
</evidence>
<accession>A0AAU9ESK7</accession>
<dbReference type="Pfam" id="PF00146">
    <property type="entry name" value="NADHdh"/>
    <property type="match status" value="1"/>
</dbReference>
<dbReference type="PANTHER" id="PTHR43359">
    <property type="entry name" value="FORMATE HYDROGENLYASE SUBUNIT 4"/>
    <property type="match status" value="1"/>
</dbReference>
<dbReference type="InterPro" id="IPR001694">
    <property type="entry name" value="NADH_UbQ_OxRdtase_su1/FPO"/>
</dbReference>
<keyword evidence="2 5" id="KW-0812">Transmembrane</keyword>
<dbReference type="Proteomes" id="UP001321786">
    <property type="component" value="Chromosome"/>
</dbReference>
<keyword evidence="4 5" id="KW-0472">Membrane</keyword>
<dbReference type="AlphaFoldDB" id="A0AAU9ESK7"/>
<gene>
    <name evidence="6" type="ORF">HLPR_17710</name>
</gene>
<evidence type="ECO:0000313" key="6">
    <source>
        <dbReference type="EMBL" id="BEP29440.1"/>
    </source>
</evidence>
<organism evidence="6 7">
    <name type="scientific">Helicovermis profundi</name>
    <dbReference type="NCBI Taxonomy" id="3065157"/>
    <lineage>
        <taxon>Bacteria</taxon>
        <taxon>Bacillati</taxon>
        <taxon>Bacillota</taxon>
        <taxon>Clostridia</taxon>
        <taxon>Helicovermis</taxon>
    </lineage>
</organism>
<evidence type="ECO:0000313" key="7">
    <source>
        <dbReference type="Proteomes" id="UP001321786"/>
    </source>
</evidence>
<sequence length="303" mass="33405">MNIMNFIYAFLLLLFAFFFQTSITGINRKVMARLQRRRGPRWFQQYIDIFKAMSKGSTSHGWIFDFGVIMALGGIMATAILIPIGPLKAFPDVDNIFIITYLLAVGMLGMAMSASGSGNPWASIGVSRALTNMLAYDVPFMVLIVSFIFAFKTSSLSGFAALQQGAGVMGWNFFRFPLGGILALICLQGMLGKKPFDSFIAPAEIASGPMVEYGGRHLGMLFLLHEFSTFIEVSIIVHIFFGGGASPLEFMIKYALLYTFMNIIAGVFPRFKIDQAVKFYYKVPLALAFIQGLIIIFTGLGVS</sequence>
<dbReference type="KEGG" id="hprf:HLPR_17710"/>
<evidence type="ECO:0000256" key="2">
    <source>
        <dbReference type="ARBA" id="ARBA00022692"/>
    </source>
</evidence>
<feature type="transmembrane region" description="Helical" evidence="5">
    <location>
        <begin position="6"/>
        <end position="27"/>
    </location>
</feature>
<name>A0AAU9ESK7_9FIRM</name>
<keyword evidence="3 5" id="KW-1133">Transmembrane helix</keyword>